<feature type="coiled-coil region" evidence="1">
    <location>
        <begin position="173"/>
        <end position="200"/>
    </location>
</feature>
<organism evidence="2 3">
    <name type="scientific">Blepharisma stoltei</name>
    <dbReference type="NCBI Taxonomy" id="1481888"/>
    <lineage>
        <taxon>Eukaryota</taxon>
        <taxon>Sar</taxon>
        <taxon>Alveolata</taxon>
        <taxon>Ciliophora</taxon>
        <taxon>Postciliodesmatophora</taxon>
        <taxon>Heterotrichea</taxon>
        <taxon>Heterotrichida</taxon>
        <taxon>Blepharismidae</taxon>
        <taxon>Blepharisma</taxon>
    </lineage>
</organism>
<protein>
    <submittedName>
        <fullName evidence="2">Uncharacterized protein</fullName>
    </submittedName>
</protein>
<name>A0AAU9IAS6_9CILI</name>
<dbReference type="EMBL" id="CAJZBQ010000005">
    <property type="protein sequence ID" value="CAG9312124.1"/>
    <property type="molecule type" value="Genomic_DNA"/>
</dbReference>
<accession>A0AAU9IAS6</accession>
<comment type="caution">
    <text evidence="2">The sequence shown here is derived from an EMBL/GenBank/DDBJ whole genome shotgun (WGS) entry which is preliminary data.</text>
</comment>
<dbReference type="AlphaFoldDB" id="A0AAU9IAS6"/>
<feature type="coiled-coil region" evidence="1">
    <location>
        <begin position="230"/>
        <end position="257"/>
    </location>
</feature>
<keyword evidence="1" id="KW-0175">Coiled coil</keyword>
<keyword evidence="3" id="KW-1185">Reference proteome</keyword>
<evidence type="ECO:0000313" key="3">
    <source>
        <dbReference type="Proteomes" id="UP001162131"/>
    </source>
</evidence>
<evidence type="ECO:0000313" key="2">
    <source>
        <dbReference type="EMBL" id="CAG9312124.1"/>
    </source>
</evidence>
<sequence>MCIYYPKCLNRAEWICKCAPQIGLFCLNHINNHMSEKQNTHQIERIYKAPIAETKTWVIDSLSRKANELEAIKRETLNKYSQVYIQSQNSFEKGIRNIDSGINYCQDLIAKVMQTAEISVFEKNDVLLSLLQTPDEALKIVANETSKIKVKDKIRFYAVLDGDLEHLITEKISKELNEKISDLINENKRLNKRLQILEERNICLNAFDPALIQEQFDIQNKSFMDNEAKLSKIDEDIKDIKNKTEKIQETISKIQNEEIVGINKIENPIQIQEESKEAQVGSINRVPAIFPVQMEMESDNLISDEQVEKLSSLFGFSPRVARWMLMKIGSYNSTESLLLELLDQNKGNQGGNADQLAENIADTLSRSHPVDILRQMAENTTTDFEEMFLSILKDDIEKAFFITTNKDMYLKAFKKAYEKAINRNN</sequence>
<gene>
    <name evidence="2" type="ORF">BSTOLATCC_MIC5372</name>
</gene>
<reference evidence="2" key="1">
    <citation type="submission" date="2021-09" db="EMBL/GenBank/DDBJ databases">
        <authorList>
            <consortium name="AG Swart"/>
            <person name="Singh M."/>
            <person name="Singh A."/>
            <person name="Seah K."/>
            <person name="Emmerich C."/>
        </authorList>
    </citation>
    <scope>NUCLEOTIDE SEQUENCE</scope>
    <source>
        <strain evidence="2">ATCC30299</strain>
    </source>
</reference>
<dbReference type="Proteomes" id="UP001162131">
    <property type="component" value="Unassembled WGS sequence"/>
</dbReference>
<evidence type="ECO:0000256" key="1">
    <source>
        <dbReference type="SAM" id="Coils"/>
    </source>
</evidence>
<proteinExistence type="predicted"/>